<gene>
    <name evidence="1" type="ORF">NSCI0253_LOCUS4944</name>
</gene>
<dbReference type="EMBL" id="HBFQ01007047">
    <property type="protein sequence ID" value="CAD8830598.1"/>
    <property type="molecule type" value="Transcribed_RNA"/>
</dbReference>
<organism evidence="1">
    <name type="scientific">Noctiluca scintillans</name>
    <name type="common">Sea sparkle</name>
    <name type="synonym">Red tide dinoflagellate</name>
    <dbReference type="NCBI Taxonomy" id="2966"/>
    <lineage>
        <taxon>Eukaryota</taxon>
        <taxon>Sar</taxon>
        <taxon>Alveolata</taxon>
        <taxon>Dinophyceae</taxon>
        <taxon>Noctilucales</taxon>
        <taxon>Noctilucaceae</taxon>
        <taxon>Noctiluca</taxon>
    </lineage>
</organism>
<proteinExistence type="predicted"/>
<accession>A0A7S0ZRZ0</accession>
<protein>
    <submittedName>
        <fullName evidence="1">Uncharacterized protein</fullName>
    </submittedName>
</protein>
<reference evidence="1" key="1">
    <citation type="submission" date="2021-01" db="EMBL/GenBank/DDBJ databases">
        <authorList>
            <person name="Corre E."/>
            <person name="Pelletier E."/>
            <person name="Niang G."/>
            <person name="Scheremetjew M."/>
            <person name="Finn R."/>
            <person name="Kale V."/>
            <person name="Holt S."/>
            <person name="Cochrane G."/>
            <person name="Meng A."/>
            <person name="Brown T."/>
            <person name="Cohen L."/>
        </authorList>
    </citation>
    <scope>NUCLEOTIDE SEQUENCE</scope>
</reference>
<dbReference type="AlphaFoldDB" id="A0A7S0ZRZ0"/>
<evidence type="ECO:0000313" key="1">
    <source>
        <dbReference type="EMBL" id="CAD8830598.1"/>
    </source>
</evidence>
<sequence length="398" mass="44627">MGSHHCAQVLHCEDPLEMRASPRDEGCTIGIGNGARNVVPPHHTDDWPCVNLFGTSQVRPMEPVELVNNQYLTGYSDNENTIKKLSIETRSLYVDCRGESEVDAVLMQEVVDLDESDVDSHLSILEFIARTDNIEAVHSRFSIVLNGSVVLASEIQMRSTFSLFHFDTHVAEPVERVTFCRHDARGSALLCDKDVIEFDPTFGIQFNGEDISSTLRLLSTSQTREWLMRGRAMIPMHEPARRGYLEAIPSQYTMEKSLEFIVIGKREETFDVYVNGLSVVCQKNLQPGGLMTPTLVRLSFAPLTCDVRSVVLHLPTTSGGGIKLDTSFGVMLGGQDCLPSVTFVSDNGTRDSSRWHSQSAEWQQLKSGTWVWPGFYHMLPYQATKKPFERLTKVERVP</sequence>
<name>A0A7S0ZRZ0_NOCSC</name>